<dbReference type="InterPro" id="IPR051398">
    <property type="entry name" value="Polysacch_Deacetylase"/>
</dbReference>
<dbReference type="InterPro" id="IPR002509">
    <property type="entry name" value="NODB_dom"/>
</dbReference>
<dbReference type="RefSeq" id="WP_092074256.1">
    <property type="nucleotide sequence ID" value="NZ_FNHB01000008.1"/>
</dbReference>
<dbReference type="PANTHER" id="PTHR34216">
    <property type="match status" value="1"/>
</dbReference>
<name>A0A1G9WMV5_9FIRM</name>
<organism evidence="4 5">
    <name type="scientific">Dendrosporobacter quercicolus</name>
    <dbReference type="NCBI Taxonomy" id="146817"/>
    <lineage>
        <taxon>Bacteria</taxon>
        <taxon>Bacillati</taxon>
        <taxon>Bacillota</taxon>
        <taxon>Negativicutes</taxon>
        <taxon>Selenomonadales</taxon>
        <taxon>Sporomusaceae</taxon>
        <taxon>Dendrosporobacter</taxon>
    </lineage>
</organism>
<dbReference type="Gene3D" id="3.20.20.370">
    <property type="entry name" value="Glycoside hydrolase/deacetylase"/>
    <property type="match status" value="1"/>
</dbReference>
<dbReference type="Pfam" id="PF01522">
    <property type="entry name" value="Polysacc_deac_1"/>
    <property type="match status" value="1"/>
</dbReference>
<evidence type="ECO:0000256" key="2">
    <source>
        <dbReference type="ARBA" id="ARBA00022729"/>
    </source>
</evidence>
<dbReference type="PANTHER" id="PTHR34216:SF3">
    <property type="entry name" value="POLY-BETA-1,6-N-ACETYL-D-GLUCOSAMINE N-DEACETYLASE"/>
    <property type="match status" value="1"/>
</dbReference>
<keyword evidence="2" id="KW-0732">Signal</keyword>
<dbReference type="STRING" id="146817.SAMN04488502_10833"/>
<dbReference type="InterPro" id="IPR011330">
    <property type="entry name" value="Glyco_hydro/deAcase_b/a-brl"/>
</dbReference>
<evidence type="ECO:0000313" key="5">
    <source>
        <dbReference type="Proteomes" id="UP000214880"/>
    </source>
</evidence>
<dbReference type="GO" id="GO:0016810">
    <property type="term" value="F:hydrolase activity, acting on carbon-nitrogen (but not peptide) bonds"/>
    <property type="evidence" value="ECO:0007669"/>
    <property type="project" value="InterPro"/>
</dbReference>
<evidence type="ECO:0000256" key="1">
    <source>
        <dbReference type="ARBA" id="ARBA00004613"/>
    </source>
</evidence>
<dbReference type="AlphaFoldDB" id="A0A1G9WMV5"/>
<evidence type="ECO:0000313" key="4">
    <source>
        <dbReference type="EMBL" id="SDM85850.1"/>
    </source>
</evidence>
<comment type="subcellular location">
    <subcellularLocation>
        <location evidence="1">Secreted</location>
    </subcellularLocation>
</comment>
<feature type="domain" description="NodB homology" evidence="3">
    <location>
        <begin position="61"/>
        <end position="247"/>
    </location>
</feature>
<dbReference type="SUPFAM" id="SSF88713">
    <property type="entry name" value="Glycoside hydrolase/deacetylase"/>
    <property type="match status" value="1"/>
</dbReference>
<dbReference type="CDD" id="cd10918">
    <property type="entry name" value="CE4_NodB_like_5s_6s"/>
    <property type="match status" value="1"/>
</dbReference>
<dbReference type="EMBL" id="FNHB01000008">
    <property type="protein sequence ID" value="SDM85850.1"/>
    <property type="molecule type" value="Genomic_DNA"/>
</dbReference>
<keyword evidence="5" id="KW-1185">Reference proteome</keyword>
<dbReference type="GO" id="GO:0005576">
    <property type="term" value="C:extracellular region"/>
    <property type="evidence" value="ECO:0007669"/>
    <property type="project" value="UniProtKB-SubCell"/>
</dbReference>
<dbReference type="PROSITE" id="PS51677">
    <property type="entry name" value="NODB"/>
    <property type="match status" value="1"/>
</dbReference>
<sequence length="247" mass="28143">MPNTAPILMYHRVDVVSDNRNTVALEQFRRQLQFLHDNGYTTISMKALYDHLTADTALPAKPVLLTFDDGYEDNHRHVLPLLQAYRMKAIVFPVAQWVGAACGWKKNPAAERLMNWRQLQEWQAAGLEIGAHTFSHGRLSTMTDEQVAYELRQSKAVLEEQLGRPVDFLCYPYGDFDARTGQHAEQAGYKAALGIFNGTGQTQRYALPRIGVSSRTALWEYRLKVSKLWKAFVAARRLEGSVKNIFR</sequence>
<dbReference type="GO" id="GO:0005975">
    <property type="term" value="P:carbohydrate metabolic process"/>
    <property type="evidence" value="ECO:0007669"/>
    <property type="project" value="InterPro"/>
</dbReference>
<proteinExistence type="predicted"/>
<accession>A0A1G9WMV5</accession>
<reference evidence="4 5" key="1">
    <citation type="submission" date="2016-10" db="EMBL/GenBank/DDBJ databases">
        <authorList>
            <person name="de Groot N.N."/>
        </authorList>
    </citation>
    <scope>NUCLEOTIDE SEQUENCE [LARGE SCALE GENOMIC DNA]</scope>
    <source>
        <strain evidence="4 5">DSM 1736</strain>
    </source>
</reference>
<dbReference type="Proteomes" id="UP000214880">
    <property type="component" value="Unassembled WGS sequence"/>
</dbReference>
<evidence type="ECO:0000259" key="3">
    <source>
        <dbReference type="PROSITE" id="PS51677"/>
    </source>
</evidence>
<gene>
    <name evidence="4" type="ORF">SAMN04488502_10833</name>
</gene>
<protein>
    <submittedName>
        <fullName evidence="4">Polysaccharide deacetylase</fullName>
    </submittedName>
</protein>